<evidence type="ECO:0000313" key="3">
    <source>
        <dbReference type="Proteomes" id="UP000619260"/>
    </source>
</evidence>
<dbReference type="AlphaFoldDB" id="A0A8J4DRP5"/>
<sequence>MKDYPAEPIPDRPSDHVHRHRVSRRLDDAARAPVTVLTAPAGTGKTVALADWARGRRPAGTVHWIDAARDTERLAQRLFAAASHGNGVASTVVVDHVDRVAEPTARVALAELVSDPVPGRHVVLAGRADPVPALPRWPAPGDLAEVPADALTLTPDETHEVLVAGGVHLPGPERQILHRRTEGWPAGVRLAAASMRGRPDPTTELGDGGAFDEAVTGYLTAEVLDRLAGPLRQVVLDTSVAPVLTAGLVEALVGGDGARTLAELCRAGVFLARRTGPGGWHRYHPAFARAVYRELCGRDSRRATLLHRRAAAWQRVYGFPAEALRHTLLAGDWADATELLDTHWADLLAGTRFGRPDGSAPRLPSAGRDDVRLVLAFAAERLHAGDLDGLRGYLRDAGRLGRHRLFPAFQTAEARLAGDHRRTASAAARAIALPDRAGSPDSAAALALLSQGVASVGAGDVRAAAPVLNTALTLAERAGMAQAQIAAAGHLALVEVVRGRLRHAVRLGRQTLATADRFGITSAVELGWARLALAGVACERDRVAAACRFLDETVTFADDDPAMSAAAQLLRARLCHNLGHPVDGLNLVRAIHRGHAPATLPAPLRRALALTEAELRLALHQPGAVRPESLDERGEVTFAEWSAVVRAAVLLATDRPLSARRALAPLLARDAGVPSTCRVRAALLGAVAAERLRDTAGVRDGLALAVSTAAADDIRRPFVTGGPLVRRLLLAYAPTLRRERVAGRELLDELCRAFRGR</sequence>
<dbReference type="InterPro" id="IPR059106">
    <property type="entry name" value="WHD_MalT"/>
</dbReference>
<dbReference type="Gene3D" id="1.25.40.10">
    <property type="entry name" value="Tetratricopeptide repeat domain"/>
    <property type="match status" value="1"/>
</dbReference>
<dbReference type="EMBL" id="BOPF01000018">
    <property type="protein sequence ID" value="GIJ47889.1"/>
    <property type="molecule type" value="Genomic_DNA"/>
</dbReference>
<reference evidence="2" key="1">
    <citation type="submission" date="2021-01" db="EMBL/GenBank/DDBJ databases">
        <title>Whole genome shotgun sequence of Virgisporangium aliadipatigenens NBRC 105644.</title>
        <authorList>
            <person name="Komaki H."/>
            <person name="Tamura T."/>
        </authorList>
    </citation>
    <scope>NUCLEOTIDE SEQUENCE</scope>
    <source>
        <strain evidence="2">NBRC 105644</strain>
    </source>
</reference>
<proteinExistence type="predicted"/>
<name>A0A8J4DRP5_9ACTN</name>
<dbReference type="RefSeq" id="WP_203901393.1">
    <property type="nucleotide sequence ID" value="NZ_BOPF01000018.1"/>
</dbReference>
<comment type="caution">
    <text evidence="2">The sequence shown here is derived from an EMBL/GenBank/DDBJ whole genome shotgun (WGS) entry which is preliminary data.</text>
</comment>
<dbReference type="Proteomes" id="UP000619260">
    <property type="component" value="Unassembled WGS sequence"/>
</dbReference>
<protein>
    <submittedName>
        <fullName evidence="2">Helix-turn-helix transcriptional regulator</fullName>
    </submittedName>
</protein>
<gene>
    <name evidence="2" type="primary">malT_2</name>
    <name evidence="2" type="ORF">Val02_47750</name>
</gene>
<dbReference type="Pfam" id="PF25873">
    <property type="entry name" value="WHD_MalT"/>
    <property type="match status" value="1"/>
</dbReference>
<accession>A0A8J4DRP5</accession>
<organism evidence="2 3">
    <name type="scientific">Virgisporangium aliadipatigenens</name>
    <dbReference type="NCBI Taxonomy" id="741659"/>
    <lineage>
        <taxon>Bacteria</taxon>
        <taxon>Bacillati</taxon>
        <taxon>Actinomycetota</taxon>
        <taxon>Actinomycetes</taxon>
        <taxon>Micromonosporales</taxon>
        <taxon>Micromonosporaceae</taxon>
        <taxon>Virgisporangium</taxon>
    </lineage>
</organism>
<dbReference type="SUPFAM" id="SSF48452">
    <property type="entry name" value="TPR-like"/>
    <property type="match status" value="1"/>
</dbReference>
<evidence type="ECO:0000313" key="2">
    <source>
        <dbReference type="EMBL" id="GIJ47889.1"/>
    </source>
</evidence>
<feature type="domain" description="MalT-like winged helix" evidence="1">
    <location>
        <begin position="221"/>
        <end position="301"/>
    </location>
</feature>
<evidence type="ECO:0000259" key="1">
    <source>
        <dbReference type="Pfam" id="PF25873"/>
    </source>
</evidence>
<keyword evidence="3" id="KW-1185">Reference proteome</keyword>
<dbReference type="InterPro" id="IPR011990">
    <property type="entry name" value="TPR-like_helical_dom_sf"/>
</dbReference>